<gene>
    <name evidence="3" type="ORF">B5V51_1045</name>
</gene>
<dbReference type="Pfam" id="PF14977">
    <property type="entry name" value="FAM194"/>
    <property type="match status" value="1"/>
</dbReference>
<feature type="compositionally biased region" description="Acidic residues" evidence="1">
    <location>
        <begin position="1330"/>
        <end position="1342"/>
    </location>
</feature>
<dbReference type="InterPro" id="IPR029281">
    <property type="entry name" value="FAM194_C"/>
</dbReference>
<feature type="compositionally biased region" description="Polar residues" evidence="1">
    <location>
        <begin position="521"/>
        <end position="531"/>
    </location>
</feature>
<feature type="region of interest" description="Disordered" evidence="1">
    <location>
        <begin position="891"/>
        <end position="913"/>
    </location>
</feature>
<feature type="compositionally biased region" description="Basic residues" evidence="1">
    <location>
        <begin position="783"/>
        <end position="792"/>
    </location>
</feature>
<evidence type="ECO:0000256" key="1">
    <source>
        <dbReference type="SAM" id="MobiDB-lite"/>
    </source>
</evidence>
<feature type="compositionally biased region" description="Basic and acidic residues" evidence="1">
    <location>
        <begin position="598"/>
        <end position="613"/>
    </location>
</feature>
<feature type="region of interest" description="Disordered" evidence="1">
    <location>
        <begin position="1160"/>
        <end position="1296"/>
    </location>
</feature>
<feature type="compositionally biased region" description="Basic and acidic residues" evidence="1">
    <location>
        <begin position="1197"/>
        <end position="1226"/>
    </location>
</feature>
<feature type="compositionally biased region" description="Basic residues" evidence="1">
    <location>
        <begin position="1367"/>
        <end position="1376"/>
    </location>
</feature>
<comment type="caution">
    <text evidence="3">The sequence shown here is derived from an EMBL/GenBank/DDBJ whole genome shotgun (WGS) entry which is preliminary data.</text>
</comment>
<feature type="compositionally biased region" description="Basic and acidic residues" evidence="1">
    <location>
        <begin position="1261"/>
        <end position="1278"/>
    </location>
</feature>
<accession>A0A2A4JKG7</accession>
<reference evidence="3" key="1">
    <citation type="submission" date="2017-09" db="EMBL/GenBank/DDBJ databases">
        <title>Contemporary evolution of a Lepidopteran species, Heliothis virescens, in response to modern agricultural practices.</title>
        <authorList>
            <person name="Fritz M.L."/>
            <person name="Deyonke A.M."/>
            <person name="Papanicolaou A."/>
            <person name="Micinski S."/>
            <person name="Westbrook J."/>
            <person name="Gould F."/>
        </authorList>
    </citation>
    <scope>NUCLEOTIDE SEQUENCE [LARGE SCALE GENOMIC DNA]</scope>
    <source>
        <strain evidence="3">HvINT-</strain>
        <tissue evidence="3">Whole body</tissue>
    </source>
</reference>
<organism evidence="3">
    <name type="scientific">Heliothis virescens</name>
    <name type="common">Tobacco budworm moth</name>
    <dbReference type="NCBI Taxonomy" id="7102"/>
    <lineage>
        <taxon>Eukaryota</taxon>
        <taxon>Metazoa</taxon>
        <taxon>Ecdysozoa</taxon>
        <taxon>Arthropoda</taxon>
        <taxon>Hexapoda</taxon>
        <taxon>Insecta</taxon>
        <taxon>Pterygota</taxon>
        <taxon>Neoptera</taxon>
        <taxon>Endopterygota</taxon>
        <taxon>Lepidoptera</taxon>
        <taxon>Glossata</taxon>
        <taxon>Ditrysia</taxon>
        <taxon>Noctuoidea</taxon>
        <taxon>Noctuidae</taxon>
        <taxon>Heliothinae</taxon>
        <taxon>Heliothis</taxon>
    </lineage>
</organism>
<feature type="compositionally biased region" description="Basic and acidic residues" evidence="1">
    <location>
        <begin position="899"/>
        <end position="913"/>
    </location>
</feature>
<dbReference type="STRING" id="7102.A0A2A4JKG7"/>
<feature type="region of interest" description="Disordered" evidence="1">
    <location>
        <begin position="940"/>
        <end position="959"/>
    </location>
</feature>
<feature type="compositionally biased region" description="Basic and acidic residues" evidence="1">
    <location>
        <begin position="636"/>
        <end position="654"/>
    </location>
</feature>
<feature type="compositionally biased region" description="Polar residues" evidence="1">
    <location>
        <begin position="709"/>
        <end position="726"/>
    </location>
</feature>
<protein>
    <recommendedName>
        <fullName evidence="2">FAM194 C-terminal domain-containing protein</fullName>
    </recommendedName>
</protein>
<sequence>MKHVKENEVIGVCEHCKRAGLMKIPCQRCNYAVSKFLSLYDKKLEEKQQRYKLWLCKLRRLIKSIIASDENVIPHRVQDPELERILHELEVPLKIRRPKIDAFPDLDQEQLTSLSESKELLEELLLKLKFKDDIAHVTSDSYLYPSPSKEMCLCKFIKEGYHEGTIPHGTMLSVKPIEGRRRLLSYQEYCNNLVERLLDLSKALKLGVPVNKRVVQEILETLNEVGNKGLEPIITAKLIKQLKDLQSALPHDISKELSKDGIQDLIKDLKNLQIKDRSRLSDEDLYKSLNEKLLLLKKTLPRDIHENKELNQEIHESLNEVMRKGLTTKVIAKLTKQLKDLHQILPQDIYKSISKNGVQELIDDLNNFLVIAASKNLNKDLLRLLVDVSDMITQELSKKINEYPRRDKPSEIVQEGLSPGQENLPKPEMTIVLHKKDEEDKTQTLPSVQSEKSIEGLPKVENKYSLHGLPKEKSSKIKIPSLGKTSSKQIAHGMTPRPYTPSEDETQVVLKDQSKDAKSMQGLTDVQSKQSAYELPGAQSGVDTRDSLETKGKKGAQDLSRGMTKKSLQGLAKVQSKQSTQGLPRPYSGADTYDSLESEGKEGAKDLSKDLSKKSMQGLTKVQSKHSTHGLPRPHSGADTRDSLGRKGKERAQDLSRGLSKKSMQGLIKVRSKQSTQGIPRPYSEADTSDSLESKGKEGAQDLSRGLSKKSTQGFTDVQSKDSTQGIPRPYSEADTGDSLETQSEESAKDLTASPSKKKKKGESMQHLSKAPSDISKAEKRQLSKRGSKKSMHGLLKSQSKISTVKLPKVPDTLKLTKAESKKSMLAIFKGESVKSMPSILKIGTTVSSHSLPVVETEHELIPEKPQLSLEPKLSRAQIKKSLLSVPLRTPRSKVHLSGSEEGKSSTLIKDGKRSLASVQSKDDTHDLFKVSEKDLAQKIQKKESRDKDLHKTSEKELKHATIAKNQIELAPSLSKKGMVHKAKVDREPEASQSDKSSIDFSIKVMQKLTDLNQALASKSLDKNLVQELAKNINEALGETSPDLLNNIIQELTNLCVPAMEGIPKTSNIEKIQQLIKNASTALGRGLSDDENKRTIKSLLNDLSTTFIKDKEQSKKLEQGTAKDSSRYLKPPSKRDLRIIRAMKAAEANKIDKATEIDNKLGTKNGENVGINAESAPEDISPKKGLKSKKSPAGKVVETDKTSDRPGKKSVEEDRRTGKTKLELASKKGKIKKKIGGDDDSLGTTEKKLKGTSPKGAKAKKQSDEEKLTGKSKSELPGKKGKIKHKESDEDSFSDTVKKILKHQTSKMLKSSRTRLELAAKKGLIKYDFGSDDDSLDFEVSDDEIKKGSPEGAKPKKGKENKPSKGGAKKSRRLKSTSKQNVSTIELKKPKQMSESALRRLLSSNRLNAARYAAYMEKVRAKEKEMEKRRLRELQLRNMPKIKPKKVIKLPDTPEETISSILECEVKRLKHPTSMIKGDTIVPYNPRYKDYNKIELKKEPEPLLFKTELELGSDHTALKPEYEPGIDYEAMFRDGVMRYRLSSREFIENGWTVLPTKKIMRRMNIYKMKPANPKHDWFELHKHKGELFYDTGERLAYIKTNGRGHWFYKNGTVALDYYNAQEINIGQRYVVYSSGMDLEGTGKIKPRTILALFDVLGNGVVYDHYGNVRLKYNQTEGLLLDSKVGPPGRWKWHSLNDPPVLQQVFINEKEHDRRLERATRADRAQEGFDFVRQVDPEMISIELDNIAKEKRSSLMKKFKPFKIRMKAVKLNNNFSLKILDQSSIILRFRDGATSMKLHLGMHLISNEIIDTDTSDMSDVSTPYDKHPAKTASLENIHTILKTVRSGKFRLPLEQTVDN</sequence>
<dbReference type="EMBL" id="NWSH01001185">
    <property type="protein sequence ID" value="PCG72218.1"/>
    <property type="molecule type" value="Genomic_DNA"/>
</dbReference>
<feature type="region of interest" description="Disordered" evidence="1">
    <location>
        <begin position="1328"/>
        <end position="1391"/>
    </location>
</feature>
<feature type="region of interest" description="Disordered" evidence="1">
    <location>
        <begin position="1113"/>
        <end position="1135"/>
    </location>
</feature>
<name>A0A2A4JKG7_HELVI</name>
<evidence type="ECO:0000313" key="3">
    <source>
        <dbReference type="EMBL" id="PCG72218.1"/>
    </source>
</evidence>
<evidence type="ECO:0000259" key="2">
    <source>
        <dbReference type="Pfam" id="PF14977"/>
    </source>
</evidence>
<feature type="domain" description="FAM194 C-terminal" evidence="2">
    <location>
        <begin position="1587"/>
        <end position="1696"/>
    </location>
</feature>
<feature type="compositionally biased region" description="Basic and acidic residues" evidence="1">
    <location>
        <begin position="543"/>
        <end position="556"/>
    </location>
</feature>
<feature type="region of interest" description="Disordered" evidence="1">
    <location>
        <begin position="475"/>
        <end position="804"/>
    </location>
</feature>
<proteinExistence type="predicted"/>